<proteinExistence type="predicted"/>
<dbReference type="Proteomes" id="UP000297245">
    <property type="component" value="Unassembled WGS sequence"/>
</dbReference>
<gene>
    <name evidence="2" type="ORF">K435DRAFT_856299</name>
</gene>
<sequence>MAESDRQHAKRRADCWKQQIRQEIKTGPRETIEGHEINYIGDPMTMPQPSSPGQPIPSGLSIPPVPNSAQYPLVIWPPVPANWAQHLAPPPVIWLPIPINWTYPVQPPTSPIFSPPIPFLNLPSPLSPRQADNFSVAPVIPPLPPQIYPPALELLPETQKRSKAIMRYSAVWD</sequence>
<feature type="compositionally biased region" description="Basic and acidic residues" evidence="1">
    <location>
        <begin position="22"/>
        <end position="36"/>
    </location>
</feature>
<reference evidence="2 3" key="1">
    <citation type="journal article" date="2019" name="Nat. Ecol. Evol.">
        <title>Megaphylogeny resolves global patterns of mushroom evolution.</title>
        <authorList>
            <person name="Varga T."/>
            <person name="Krizsan K."/>
            <person name="Foldi C."/>
            <person name="Dima B."/>
            <person name="Sanchez-Garcia M."/>
            <person name="Sanchez-Ramirez S."/>
            <person name="Szollosi G.J."/>
            <person name="Szarkandi J.G."/>
            <person name="Papp V."/>
            <person name="Albert L."/>
            <person name="Andreopoulos W."/>
            <person name="Angelini C."/>
            <person name="Antonin V."/>
            <person name="Barry K.W."/>
            <person name="Bougher N.L."/>
            <person name="Buchanan P."/>
            <person name="Buyck B."/>
            <person name="Bense V."/>
            <person name="Catcheside P."/>
            <person name="Chovatia M."/>
            <person name="Cooper J."/>
            <person name="Damon W."/>
            <person name="Desjardin D."/>
            <person name="Finy P."/>
            <person name="Geml J."/>
            <person name="Haridas S."/>
            <person name="Hughes K."/>
            <person name="Justo A."/>
            <person name="Karasinski D."/>
            <person name="Kautmanova I."/>
            <person name="Kiss B."/>
            <person name="Kocsube S."/>
            <person name="Kotiranta H."/>
            <person name="LaButti K.M."/>
            <person name="Lechner B.E."/>
            <person name="Liimatainen K."/>
            <person name="Lipzen A."/>
            <person name="Lukacs Z."/>
            <person name="Mihaltcheva S."/>
            <person name="Morgado L.N."/>
            <person name="Niskanen T."/>
            <person name="Noordeloos M.E."/>
            <person name="Ohm R.A."/>
            <person name="Ortiz-Santana B."/>
            <person name="Ovrebo C."/>
            <person name="Racz N."/>
            <person name="Riley R."/>
            <person name="Savchenko A."/>
            <person name="Shiryaev A."/>
            <person name="Soop K."/>
            <person name="Spirin V."/>
            <person name="Szebenyi C."/>
            <person name="Tomsovsky M."/>
            <person name="Tulloss R.E."/>
            <person name="Uehling J."/>
            <person name="Grigoriev I.V."/>
            <person name="Vagvolgyi C."/>
            <person name="Papp T."/>
            <person name="Martin F.M."/>
            <person name="Miettinen O."/>
            <person name="Hibbett D.S."/>
            <person name="Nagy L.G."/>
        </authorList>
    </citation>
    <scope>NUCLEOTIDE SEQUENCE [LARGE SCALE GENOMIC DNA]</scope>
    <source>
        <strain evidence="2 3">CBS 962.96</strain>
    </source>
</reference>
<organism evidence="2 3">
    <name type="scientific">Dendrothele bispora (strain CBS 962.96)</name>
    <dbReference type="NCBI Taxonomy" id="1314807"/>
    <lineage>
        <taxon>Eukaryota</taxon>
        <taxon>Fungi</taxon>
        <taxon>Dikarya</taxon>
        <taxon>Basidiomycota</taxon>
        <taxon>Agaricomycotina</taxon>
        <taxon>Agaricomycetes</taxon>
        <taxon>Agaricomycetidae</taxon>
        <taxon>Agaricales</taxon>
        <taxon>Agaricales incertae sedis</taxon>
        <taxon>Dendrothele</taxon>
    </lineage>
</organism>
<dbReference type="EMBL" id="ML179130">
    <property type="protein sequence ID" value="THU98752.1"/>
    <property type="molecule type" value="Genomic_DNA"/>
</dbReference>
<evidence type="ECO:0000256" key="1">
    <source>
        <dbReference type="SAM" id="MobiDB-lite"/>
    </source>
</evidence>
<evidence type="ECO:0000313" key="3">
    <source>
        <dbReference type="Proteomes" id="UP000297245"/>
    </source>
</evidence>
<keyword evidence="3" id="KW-1185">Reference proteome</keyword>
<evidence type="ECO:0000313" key="2">
    <source>
        <dbReference type="EMBL" id="THU98752.1"/>
    </source>
</evidence>
<feature type="region of interest" description="Disordered" evidence="1">
    <location>
        <begin position="22"/>
        <end position="60"/>
    </location>
</feature>
<name>A0A4S8M8Q7_DENBC</name>
<dbReference type="AlphaFoldDB" id="A0A4S8M8Q7"/>
<accession>A0A4S8M8Q7</accession>
<protein>
    <submittedName>
        <fullName evidence="2">Uncharacterized protein</fullName>
    </submittedName>
</protein>